<dbReference type="EMBL" id="AECQ01000027">
    <property type="protein sequence ID" value="EFW24255.1"/>
    <property type="molecule type" value="Genomic_DNA"/>
</dbReference>
<evidence type="ECO:0000313" key="1">
    <source>
        <dbReference type="EMBL" id="EFW24255.1"/>
    </source>
</evidence>
<dbReference type="Proteomes" id="UP000004097">
    <property type="component" value="Unassembled WGS sequence"/>
</dbReference>
<proteinExistence type="predicted"/>
<dbReference type="STRING" id="706433.HMPREF9430_01353"/>
<reference evidence="1 2" key="1">
    <citation type="submission" date="2010-08" db="EMBL/GenBank/DDBJ databases">
        <authorList>
            <person name="Weinstock G."/>
            <person name="Sodergren E."/>
            <person name="Clifton S."/>
            <person name="Fulton L."/>
            <person name="Fulton B."/>
            <person name="Courtney L."/>
            <person name="Fronick C."/>
            <person name="Harrison M."/>
            <person name="Strong C."/>
            <person name="Farmer C."/>
            <person name="Delahaunty K."/>
            <person name="Markovic C."/>
            <person name="Hall O."/>
            <person name="Minx P."/>
            <person name="Tomlinson C."/>
            <person name="Mitreva M."/>
            <person name="Hou S."/>
            <person name="Chen J."/>
            <person name="Wollam A."/>
            <person name="Pepin K.H."/>
            <person name="Johnson M."/>
            <person name="Bhonagiri V."/>
            <person name="Zhang X."/>
            <person name="Suruliraj S."/>
            <person name="Warren W."/>
            <person name="Chinwalla A."/>
            <person name="Mardis E.R."/>
            <person name="Wilson R.K."/>
        </authorList>
    </citation>
    <scope>NUCLEOTIDE SEQUENCE [LARGE SCALE GENOMIC DNA]</scope>
    <source>
        <strain evidence="1 2">F0204</strain>
    </source>
</reference>
<organism evidence="1 2">
    <name type="scientific">Solobacterium moorei F0204</name>
    <dbReference type="NCBI Taxonomy" id="706433"/>
    <lineage>
        <taxon>Bacteria</taxon>
        <taxon>Bacillati</taxon>
        <taxon>Bacillota</taxon>
        <taxon>Erysipelotrichia</taxon>
        <taxon>Erysipelotrichales</taxon>
        <taxon>Erysipelotrichaceae</taxon>
        <taxon>Solobacterium</taxon>
    </lineage>
</organism>
<keyword evidence="2" id="KW-1185">Reference proteome</keyword>
<protein>
    <submittedName>
        <fullName evidence="1">Uncharacterized protein</fullName>
    </submittedName>
</protein>
<sequence length="63" mass="7435">MIFILIFLIIGKIKGDEADRGIYWVAMQEFIETIGIYQFYFRVKFAVKAQSHSLNKLRALLEH</sequence>
<name>E7MP74_9FIRM</name>
<gene>
    <name evidence="1" type="ORF">HMPREF9430_01353</name>
</gene>
<comment type="caution">
    <text evidence="1">The sequence shown here is derived from an EMBL/GenBank/DDBJ whole genome shotgun (WGS) entry which is preliminary data.</text>
</comment>
<dbReference type="HOGENOM" id="CLU_2883540_0_0_9"/>
<evidence type="ECO:0000313" key="2">
    <source>
        <dbReference type="Proteomes" id="UP000004097"/>
    </source>
</evidence>
<accession>E7MP74</accession>
<dbReference type="AlphaFoldDB" id="E7MP74"/>